<protein>
    <submittedName>
        <fullName evidence="1">Uncharacterized protein</fullName>
    </submittedName>
</protein>
<dbReference type="RefSeq" id="XP_060457884.1">
    <property type="nucleotide sequence ID" value="XM_060601385.1"/>
</dbReference>
<dbReference type="EMBL" id="AP028216">
    <property type="protein sequence ID" value="BEI92619.1"/>
    <property type="molecule type" value="Genomic_DNA"/>
</dbReference>
<accession>A0AA48L602</accession>
<evidence type="ECO:0000313" key="1">
    <source>
        <dbReference type="EMBL" id="BEI92619.1"/>
    </source>
</evidence>
<proteinExistence type="predicted"/>
<organism evidence="1 2">
    <name type="scientific">Cutaneotrichosporon cavernicola</name>
    <dbReference type="NCBI Taxonomy" id="279322"/>
    <lineage>
        <taxon>Eukaryota</taxon>
        <taxon>Fungi</taxon>
        <taxon>Dikarya</taxon>
        <taxon>Basidiomycota</taxon>
        <taxon>Agaricomycotina</taxon>
        <taxon>Tremellomycetes</taxon>
        <taxon>Trichosporonales</taxon>
        <taxon>Trichosporonaceae</taxon>
        <taxon>Cutaneotrichosporon</taxon>
    </lineage>
</organism>
<gene>
    <name evidence="1" type="ORF">CcaverHIS019_0502470</name>
</gene>
<dbReference type="Proteomes" id="UP001233271">
    <property type="component" value="Chromosome 5"/>
</dbReference>
<reference evidence="1" key="1">
    <citation type="journal article" date="2023" name="BMC Genomics">
        <title>Chromosome-level genome assemblies of Cutaneotrichosporon spp. (Trichosporonales, Basidiomycota) reveal imbalanced evolution between nucleotide sequences and chromosome synteny.</title>
        <authorList>
            <person name="Kobayashi Y."/>
            <person name="Kayamori A."/>
            <person name="Aoki K."/>
            <person name="Shiwa Y."/>
            <person name="Matsutani M."/>
            <person name="Fujita N."/>
            <person name="Sugita T."/>
            <person name="Iwasaki W."/>
            <person name="Tanaka N."/>
            <person name="Takashima M."/>
        </authorList>
    </citation>
    <scope>NUCLEOTIDE SEQUENCE</scope>
    <source>
        <strain evidence="1">HIS019</strain>
    </source>
</reference>
<sequence>MEFAFQNSAAPQTVTLSPEITLEVLATRGLAIHNGELVIMADPSRSSTFDSGIGDGFDDPVANRDADNYITDTDLMDVDDLIDDNSGMTETAIHLPSGRAGRLFTELLNLTDEIEGLVNMTMEGLVNMSMEGLANMSMEHHALLEVESPMLHCREQALVATDRRLQEAIENMVETALLQNTITGPEVSAAKAEELH</sequence>
<keyword evidence="2" id="KW-1185">Reference proteome</keyword>
<dbReference type="KEGG" id="ccac:CcaHIS019_0502470"/>
<name>A0AA48L602_9TREE</name>
<evidence type="ECO:0000313" key="2">
    <source>
        <dbReference type="Proteomes" id="UP001233271"/>
    </source>
</evidence>
<dbReference type="GeneID" id="85496489"/>
<dbReference type="AlphaFoldDB" id="A0AA48L602"/>